<keyword evidence="2" id="KW-0732">Signal</keyword>
<dbReference type="AlphaFoldDB" id="A0A8B9HW83"/>
<evidence type="ECO:0000256" key="4">
    <source>
        <dbReference type="ARBA" id="ARBA00023180"/>
    </source>
</evidence>
<organism evidence="7 8">
    <name type="scientific">Astyanax mexicanus</name>
    <name type="common">Blind cave fish</name>
    <name type="synonym">Astyanax fasciatus mexicanus</name>
    <dbReference type="NCBI Taxonomy" id="7994"/>
    <lineage>
        <taxon>Eukaryota</taxon>
        <taxon>Metazoa</taxon>
        <taxon>Chordata</taxon>
        <taxon>Craniata</taxon>
        <taxon>Vertebrata</taxon>
        <taxon>Euteleostomi</taxon>
        <taxon>Actinopterygii</taxon>
        <taxon>Neopterygii</taxon>
        <taxon>Teleostei</taxon>
        <taxon>Ostariophysi</taxon>
        <taxon>Characiformes</taxon>
        <taxon>Characoidei</taxon>
        <taxon>Acestrorhamphidae</taxon>
        <taxon>Acestrorhamphinae</taxon>
        <taxon>Astyanax</taxon>
    </lineage>
</organism>
<evidence type="ECO:0000256" key="2">
    <source>
        <dbReference type="ARBA" id="ARBA00022729"/>
    </source>
</evidence>
<evidence type="ECO:0000259" key="6">
    <source>
        <dbReference type="Pfam" id="PF01755"/>
    </source>
</evidence>
<reference evidence="7" key="1">
    <citation type="submission" date="2025-08" db="UniProtKB">
        <authorList>
            <consortium name="Ensembl"/>
        </authorList>
    </citation>
    <scope>IDENTIFICATION</scope>
</reference>
<dbReference type="Ensembl" id="ENSAMXT00005019820.1">
    <property type="protein sequence ID" value="ENSAMXP00005017927.1"/>
    <property type="gene ID" value="ENSAMXG00005008720.1"/>
</dbReference>
<dbReference type="CDD" id="cd00761">
    <property type="entry name" value="Glyco_tranf_GTA_type"/>
    <property type="match status" value="1"/>
</dbReference>
<dbReference type="CDD" id="cd06532">
    <property type="entry name" value="Glyco_transf_25"/>
    <property type="match status" value="1"/>
</dbReference>
<dbReference type="InterPro" id="IPR002654">
    <property type="entry name" value="Glyco_trans_25"/>
</dbReference>
<sequence>DKCIHVKTCKIQIDRLLSIFLRIIRVSFGNDALIDLEPVRPESALLKPKVMIAILARNSEHSLPFYLGCIERLDYPKDRIAVWVAADHSSDNTTAMLQEWLSGVEGLYNSVRFRTAEDERSSYEDEQGPKHWPESRFIHVMKMRQAALRSARAQWADYILFADSDNLLTNPAVLMQLMGENRTLVAPMLQSRTLYSNFWCGMTTQGYYKRTEEYVPIRNRKRIGCHAVPMIHSTMLLDLRRSASKALAFYPPHHNYPWVLDDIMVFSFSARQAGVQMFVSNREDYGFLPVPLRAQQTLKEEAESFAHSLTEAMVEFPMQPSRYLTLRPKRKDRMTFDEVYLINLRRREDRRQRMLSTLEVLGIEVTLTDAVDGKALNSSQLQALGIEMLPGYKDPYSDRVLTRGEIGCFLSHFNIWKEVKQQKQVLVLEDDVRFELNFKTRLNTIMEDAKHAHLSWDLIYVGRKRLQVKSPERWVKGVKNLIHPDYSYWTLGYALSLEGAKKLLDAQPLSKMLPVDEFLPAMFNKHPKEEYMAHFEQRNLLAYSVEPLLLYPTHYTGEPGYFSDTETSTIWDDESKATDWDRDLAHKKRNRGDAGPTSTLNRGHADEL</sequence>
<dbReference type="SUPFAM" id="SSF53448">
    <property type="entry name" value="Nucleotide-diphospho-sugar transferases"/>
    <property type="match status" value="1"/>
</dbReference>
<dbReference type="Pfam" id="PF01755">
    <property type="entry name" value="Glyco_transf_25"/>
    <property type="match status" value="1"/>
</dbReference>
<name>A0A8B9HW83_ASTMX</name>
<evidence type="ECO:0000256" key="5">
    <source>
        <dbReference type="SAM" id="MobiDB-lite"/>
    </source>
</evidence>
<dbReference type="Pfam" id="PF13704">
    <property type="entry name" value="Glyco_tranf_2_4"/>
    <property type="match status" value="1"/>
</dbReference>
<feature type="domain" description="Glycosyl transferase family 25" evidence="6">
    <location>
        <begin position="337"/>
        <end position="518"/>
    </location>
</feature>
<evidence type="ECO:0000256" key="1">
    <source>
        <dbReference type="ARBA" id="ARBA00006721"/>
    </source>
</evidence>
<evidence type="ECO:0000256" key="3">
    <source>
        <dbReference type="ARBA" id="ARBA00022824"/>
    </source>
</evidence>
<dbReference type="InterPro" id="IPR050757">
    <property type="entry name" value="Collagen_mod_GT25"/>
</dbReference>
<accession>A0A8B9HW83</accession>
<dbReference type="Gene3D" id="3.90.550.10">
    <property type="entry name" value="Spore Coat Polysaccharide Biosynthesis Protein SpsA, Chain A"/>
    <property type="match status" value="1"/>
</dbReference>
<comment type="similarity">
    <text evidence="1">Belongs to the glycosyltransferase 25 family.</text>
</comment>
<dbReference type="PANTHER" id="PTHR10730">
    <property type="entry name" value="PROCOLLAGEN-LYSINE,2-OXOGLUTARATE 5-DIOXYGENASE/GLYCOSYLTRANSFERASE 25 FAMILY MEMBER"/>
    <property type="match status" value="1"/>
</dbReference>
<dbReference type="GO" id="GO:0050211">
    <property type="term" value="F:procollagen galactosyltransferase activity"/>
    <property type="evidence" value="ECO:0007669"/>
    <property type="project" value="TreeGrafter"/>
</dbReference>
<keyword evidence="3" id="KW-0256">Endoplasmic reticulum</keyword>
<feature type="region of interest" description="Disordered" evidence="5">
    <location>
        <begin position="582"/>
        <end position="608"/>
    </location>
</feature>
<proteinExistence type="inferred from homology"/>
<dbReference type="Proteomes" id="UP000694621">
    <property type="component" value="Unplaced"/>
</dbReference>
<evidence type="ECO:0000313" key="7">
    <source>
        <dbReference type="Ensembl" id="ENSAMXP00005017927.1"/>
    </source>
</evidence>
<dbReference type="PANTHER" id="PTHR10730:SF8">
    <property type="entry name" value="PROCOLLAGEN GALACTOSYLTRANSFERASE 2"/>
    <property type="match status" value="1"/>
</dbReference>
<dbReference type="FunFam" id="3.90.550.10:FF:000048">
    <property type="entry name" value="Glycosyltransferase 25 family member 1"/>
    <property type="match status" value="1"/>
</dbReference>
<dbReference type="InterPro" id="IPR029044">
    <property type="entry name" value="Nucleotide-diphossugar_trans"/>
</dbReference>
<keyword evidence="4" id="KW-0325">Glycoprotein</keyword>
<evidence type="ECO:0000313" key="8">
    <source>
        <dbReference type="Proteomes" id="UP000694621"/>
    </source>
</evidence>
<protein>
    <submittedName>
        <fullName evidence="7">Collagen beta(1-O)galactosyltransferase 2</fullName>
    </submittedName>
</protein>